<evidence type="ECO:0000256" key="7">
    <source>
        <dbReference type="SAM" id="Phobius"/>
    </source>
</evidence>
<keyword evidence="6 7" id="KW-0472">Membrane</keyword>
<dbReference type="AlphaFoldDB" id="A0A8J2YF52"/>
<feature type="transmembrane region" description="Helical" evidence="7">
    <location>
        <begin position="278"/>
        <end position="296"/>
    </location>
</feature>
<evidence type="ECO:0000256" key="1">
    <source>
        <dbReference type="ARBA" id="ARBA00004651"/>
    </source>
</evidence>
<feature type="transmembrane region" description="Helical" evidence="7">
    <location>
        <begin position="12"/>
        <end position="33"/>
    </location>
</feature>
<keyword evidence="3" id="KW-1003">Cell membrane</keyword>
<feature type="transmembrane region" description="Helical" evidence="7">
    <location>
        <begin position="191"/>
        <end position="208"/>
    </location>
</feature>
<feature type="domain" description="EamA" evidence="8">
    <location>
        <begin position="162"/>
        <end position="295"/>
    </location>
</feature>
<feature type="domain" description="EamA" evidence="8">
    <location>
        <begin position="10"/>
        <end position="149"/>
    </location>
</feature>
<evidence type="ECO:0000259" key="8">
    <source>
        <dbReference type="Pfam" id="PF00892"/>
    </source>
</evidence>
<dbReference type="PANTHER" id="PTHR32322">
    <property type="entry name" value="INNER MEMBRANE TRANSPORTER"/>
    <property type="match status" value="1"/>
</dbReference>
<gene>
    <name evidence="9" type="ORF">GCM10011391_19050</name>
</gene>
<sequence length="312" mass="34075">MKTQQRKKGMGLAFVLISATLWGVSGTVAQYLFSQHGLTPAWLVDIRLLCSGAVLLLITAVKQPQQFILLLKSKRDIMQLLLFGLIGMLGVQYTYFAAIKAGNAATATLLQYLAPVIIVFYLSIRTKALPHFVECIAILLSIIGTFLLVTNGSAGTLSLSKSALFWGLAAAFALAYYTLQPSALLSRWSSLMIVGGGMVIGGVVFSFVQQPWRFSGSWSMWSMLAIVFVVILGTLVPFYLYVESLKYIQPSEASLLACAEPLSAAILSVIWLHVKFGLSEWIGALCIIMTIILLALKQRMAASKQEVKKIKL</sequence>
<reference evidence="9" key="1">
    <citation type="journal article" date="2014" name="Int. J. Syst. Evol. Microbiol.">
        <title>Complete genome sequence of Corynebacterium casei LMG S-19264T (=DSM 44701T), isolated from a smear-ripened cheese.</title>
        <authorList>
            <consortium name="US DOE Joint Genome Institute (JGI-PGF)"/>
            <person name="Walter F."/>
            <person name="Albersmeier A."/>
            <person name="Kalinowski J."/>
            <person name="Ruckert C."/>
        </authorList>
    </citation>
    <scope>NUCLEOTIDE SEQUENCE</scope>
    <source>
        <strain evidence="9">CGMCC 1.15371</strain>
    </source>
</reference>
<name>A0A8J2YF52_9BACL</name>
<evidence type="ECO:0000256" key="6">
    <source>
        <dbReference type="ARBA" id="ARBA00023136"/>
    </source>
</evidence>
<dbReference type="PANTHER" id="PTHR32322:SF18">
    <property type="entry name" value="S-ADENOSYLMETHIONINE_S-ADENOSYLHOMOCYSTEINE TRANSPORTER"/>
    <property type="match status" value="1"/>
</dbReference>
<feature type="transmembrane region" description="Helical" evidence="7">
    <location>
        <begin position="39"/>
        <end position="59"/>
    </location>
</feature>
<dbReference type="Pfam" id="PF00892">
    <property type="entry name" value="EamA"/>
    <property type="match status" value="2"/>
</dbReference>
<evidence type="ECO:0000256" key="2">
    <source>
        <dbReference type="ARBA" id="ARBA00007362"/>
    </source>
</evidence>
<evidence type="ECO:0000256" key="3">
    <source>
        <dbReference type="ARBA" id="ARBA00022475"/>
    </source>
</evidence>
<dbReference type="InterPro" id="IPR050638">
    <property type="entry name" value="AA-Vitamin_Transporters"/>
</dbReference>
<dbReference type="SUPFAM" id="SSF103481">
    <property type="entry name" value="Multidrug resistance efflux transporter EmrE"/>
    <property type="match status" value="2"/>
</dbReference>
<dbReference type="Proteomes" id="UP000628775">
    <property type="component" value="Unassembled WGS sequence"/>
</dbReference>
<reference evidence="9" key="2">
    <citation type="submission" date="2020-09" db="EMBL/GenBank/DDBJ databases">
        <authorList>
            <person name="Sun Q."/>
            <person name="Zhou Y."/>
        </authorList>
    </citation>
    <scope>NUCLEOTIDE SEQUENCE</scope>
    <source>
        <strain evidence="9">CGMCC 1.15371</strain>
    </source>
</reference>
<evidence type="ECO:0000313" key="10">
    <source>
        <dbReference type="Proteomes" id="UP000628775"/>
    </source>
</evidence>
<organism evidence="9 10">
    <name type="scientific">Pullulanibacillus camelliae</name>
    <dbReference type="NCBI Taxonomy" id="1707096"/>
    <lineage>
        <taxon>Bacteria</taxon>
        <taxon>Bacillati</taxon>
        <taxon>Bacillota</taxon>
        <taxon>Bacilli</taxon>
        <taxon>Bacillales</taxon>
        <taxon>Sporolactobacillaceae</taxon>
        <taxon>Pullulanibacillus</taxon>
    </lineage>
</organism>
<feature type="transmembrane region" description="Helical" evidence="7">
    <location>
        <begin position="162"/>
        <end position="179"/>
    </location>
</feature>
<feature type="transmembrane region" description="Helical" evidence="7">
    <location>
        <begin position="80"/>
        <end position="98"/>
    </location>
</feature>
<feature type="transmembrane region" description="Helical" evidence="7">
    <location>
        <begin position="104"/>
        <end position="124"/>
    </location>
</feature>
<protein>
    <submittedName>
        <fullName evidence="9">Permease</fullName>
    </submittedName>
</protein>
<comment type="similarity">
    <text evidence="2">Belongs to the EamA transporter family.</text>
</comment>
<keyword evidence="5 7" id="KW-1133">Transmembrane helix</keyword>
<comment type="caution">
    <text evidence="9">The sequence shown here is derived from an EMBL/GenBank/DDBJ whole genome shotgun (WGS) entry which is preliminary data.</text>
</comment>
<dbReference type="InterPro" id="IPR000620">
    <property type="entry name" value="EamA_dom"/>
</dbReference>
<evidence type="ECO:0000256" key="5">
    <source>
        <dbReference type="ARBA" id="ARBA00022989"/>
    </source>
</evidence>
<feature type="transmembrane region" description="Helical" evidence="7">
    <location>
        <begin position="253"/>
        <end position="272"/>
    </location>
</feature>
<dbReference type="GO" id="GO:0005886">
    <property type="term" value="C:plasma membrane"/>
    <property type="evidence" value="ECO:0007669"/>
    <property type="project" value="UniProtKB-SubCell"/>
</dbReference>
<feature type="transmembrane region" description="Helical" evidence="7">
    <location>
        <begin position="220"/>
        <end position="241"/>
    </location>
</feature>
<dbReference type="EMBL" id="BMIR01000007">
    <property type="protein sequence ID" value="GGE40474.1"/>
    <property type="molecule type" value="Genomic_DNA"/>
</dbReference>
<comment type="subcellular location">
    <subcellularLocation>
        <location evidence="1">Cell membrane</location>
        <topology evidence="1">Multi-pass membrane protein</topology>
    </subcellularLocation>
</comment>
<proteinExistence type="inferred from homology"/>
<keyword evidence="10" id="KW-1185">Reference proteome</keyword>
<evidence type="ECO:0000313" key="9">
    <source>
        <dbReference type="EMBL" id="GGE40474.1"/>
    </source>
</evidence>
<evidence type="ECO:0000256" key="4">
    <source>
        <dbReference type="ARBA" id="ARBA00022692"/>
    </source>
</evidence>
<dbReference type="RefSeq" id="WP_188692713.1">
    <property type="nucleotide sequence ID" value="NZ_BMIR01000007.1"/>
</dbReference>
<accession>A0A8J2YF52</accession>
<feature type="transmembrane region" description="Helical" evidence="7">
    <location>
        <begin position="131"/>
        <end position="150"/>
    </location>
</feature>
<dbReference type="InterPro" id="IPR037185">
    <property type="entry name" value="EmrE-like"/>
</dbReference>
<keyword evidence="4 7" id="KW-0812">Transmembrane</keyword>